<evidence type="ECO:0000313" key="1">
    <source>
        <dbReference type="EMBL" id="MBW86849.1"/>
    </source>
</evidence>
<dbReference type="AlphaFoldDB" id="A0A2P2J055"/>
<dbReference type="EMBL" id="GGEC01006366">
    <property type="protein sequence ID" value="MBW86849.1"/>
    <property type="molecule type" value="Transcribed_RNA"/>
</dbReference>
<organism evidence="1">
    <name type="scientific">Rhizophora mucronata</name>
    <name type="common">Asiatic mangrove</name>
    <dbReference type="NCBI Taxonomy" id="61149"/>
    <lineage>
        <taxon>Eukaryota</taxon>
        <taxon>Viridiplantae</taxon>
        <taxon>Streptophyta</taxon>
        <taxon>Embryophyta</taxon>
        <taxon>Tracheophyta</taxon>
        <taxon>Spermatophyta</taxon>
        <taxon>Magnoliopsida</taxon>
        <taxon>eudicotyledons</taxon>
        <taxon>Gunneridae</taxon>
        <taxon>Pentapetalae</taxon>
        <taxon>rosids</taxon>
        <taxon>fabids</taxon>
        <taxon>Malpighiales</taxon>
        <taxon>Rhizophoraceae</taxon>
        <taxon>Rhizophora</taxon>
    </lineage>
</organism>
<name>A0A2P2J055_RHIMU</name>
<proteinExistence type="predicted"/>
<reference evidence="1" key="1">
    <citation type="submission" date="2018-02" db="EMBL/GenBank/DDBJ databases">
        <title>Rhizophora mucronata_Transcriptome.</title>
        <authorList>
            <person name="Meera S.P."/>
            <person name="Sreeshan A."/>
            <person name="Augustine A."/>
        </authorList>
    </citation>
    <scope>NUCLEOTIDE SEQUENCE</scope>
    <source>
        <tissue evidence="1">Leaf</tissue>
    </source>
</reference>
<accession>A0A2P2J055</accession>
<protein>
    <submittedName>
        <fullName evidence="1">Uncharacterized protein</fullName>
    </submittedName>
</protein>
<sequence>MLFLPASVATPLESLVGTLVAMKKTIRSHWSCNVAIQCLAPKARPLLMIVRYIV</sequence>